<proteinExistence type="predicted"/>
<dbReference type="Proteomes" id="UP001177023">
    <property type="component" value="Unassembled WGS sequence"/>
</dbReference>
<organism evidence="4 5">
    <name type="scientific">Mesorhabditis spiculigera</name>
    <dbReference type="NCBI Taxonomy" id="96644"/>
    <lineage>
        <taxon>Eukaryota</taxon>
        <taxon>Metazoa</taxon>
        <taxon>Ecdysozoa</taxon>
        <taxon>Nematoda</taxon>
        <taxon>Chromadorea</taxon>
        <taxon>Rhabditida</taxon>
        <taxon>Rhabditina</taxon>
        <taxon>Rhabditomorpha</taxon>
        <taxon>Rhabditoidea</taxon>
        <taxon>Rhabditidae</taxon>
        <taxon>Mesorhabditinae</taxon>
        <taxon>Mesorhabditis</taxon>
    </lineage>
</organism>
<dbReference type="Gene3D" id="2.60.120.200">
    <property type="match status" value="1"/>
</dbReference>
<dbReference type="GO" id="GO:0030246">
    <property type="term" value="F:carbohydrate binding"/>
    <property type="evidence" value="ECO:0007669"/>
    <property type="project" value="UniProtKB-UniRule"/>
</dbReference>
<evidence type="ECO:0000313" key="4">
    <source>
        <dbReference type="EMBL" id="CAJ0574648.1"/>
    </source>
</evidence>
<reference evidence="4" key="1">
    <citation type="submission" date="2023-06" db="EMBL/GenBank/DDBJ databases">
        <authorList>
            <person name="Delattre M."/>
        </authorList>
    </citation>
    <scope>NUCLEOTIDE SEQUENCE</scope>
    <source>
        <strain evidence="4">AF72</strain>
    </source>
</reference>
<dbReference type="PROSITE" id="PS51304">
    <property type="entry name" value="GALECTIN"/>
    <property type="match status" value="1"/>
</dbReference>
<evidence type="ECO:0000313" key="5">
    <source>
        <dbReference type="Proteomes" id="UP001177023"/>
    </source>
</evidence>
<dbReference type="Pfam" id="PF00337">
    <property type="entry name" value="Gal-bind_lectin"/>
    <property type="match status" value="1"/>
</dbReference>
<evidence type="ECO:0000256" key="1">
    <source>
        <dbReference type="ARBA" id="ARBA00022734"/>
    </source>
</evidence>
<evidence type="ECO:0000259" key="3">
    <source>
        <dbReference type="PROSITE" id="PS51304"/>
    </source>
</evidence>
<feature type="domain" description="Galectin" evidence="3">
    <location>
        <begin position="1"/>
        <end position="144"/>
    </location>
</feature>
<accession>A0AA36G3L5</accession>
<sequence>MGPTLILRAMEDITTEALRTAPTKPELCSLSRRPIPTVMYETKIPKPSRIDILYYNGSPNQLPEKKGVVLNTFASGSWRLEDRAEFMPIDDWRIFDLTMKPEKGKLKIFINNFEFATYEENRELKSSTHFAIQGDVEILSSPYLTRAIPQVQKYSSNATLYLEVRKLHDHYRGWRRSSGTC</sequence>
<comment type="caution">
    <text evidence="4">The sequence shown here is derived from an EMBL/GenBank/DDBJ whole genome shotgun (WGS) entry which is preliminary data.</text>
</comment>
<dbReference type="InterPro" id="IPR013320">
    <property type="entry name" value="ConA-like_dom_sf"/>
</dbReference>
<keyword evidence="1 2" id="KW-0430">Lectin</keyword>
<dbReference type="SUPFAM" id="SSF49899">
    <property type="entry name" value="Concanavalin A-like lectins/glucanases"/>
    <property type="match status" value="1"/>
</dbReference>
<dbReference type="AlphaFoldDB" id="A0AA36G3L5"/>
<gene>
    <name evidence="4" type="ORF">MSPICULIGERA_LOCUS12978</name>
</gene>
<protein>
    <recommendedName>
        <fullName evidence="2">Galectin</fullName>
    </recommendedName>
</protein>
<dbReference type="EMBL" id="CATQJA010002632">
    <property type="protein sequence ID" value="CAJ0574648.1"/>
    <property type="molecule type" value="Genomic_DNA"/>
</dbReference>
<evidence type="ECO:0000256" key="2">
    <source>
        <dbReference type="RuleBase" id="RU102079"/>
    </source>
</evidence>
<feature type="non-terminal residue" evidence="4">
    <location>
        <position position="1"/>
    </location>
</feature>
<keyword evidence="5" id="KW-1185">Reference proteome</keyword>
<name>A0AA36G3L5_9BILA</name>
<dbReference type="InterPro" id="IPR001079">
    <property type="entry name" value="Galectin_CRD"/>
</dbReference>